<evidence type="ECO:0000313" key="5">
    <source>
        <dbReference type="FlyBase" id="FBgn0031483"/>
    </source>
</evidence>
<dbReference type="Bgee" id="FBgn0031483">
    <property type="expression patterns" value="Expressed in secondary oocyte and 83 other cell types or tissues"/>
</dbReference>
<reference evidence="3" key="14">
    <citation type="submission" date="2022-11" db="EMBL/GenBank/DDBJ databases">
        <title>Drosophila melanogaster release 4 sequence.</title>
        <authorList>
            <consortium name="Berkeley Drosophila Genome Project"/>
            <person name="Celniker S."/>
            <person name="Carlson J."/>
            <person name="Wan K."/>
            <person name="Pfeiffer B."/>
            <person name="Frise E."/>
            <person name="George R."/>
            <person name="Hoskins R."/>
            <person name="Stapleton M."/>
            <person name="Pacleb J."/>
            <person name="Park S."/>
            <person name="Svirskas R."/>
            <person name="Smith E."/>
            <person name="Yu C."/>
            <person name="Rubin G."/>
        </authorList>
    </citation>
    <scope>NUCLEOTIDE SEQUENCE</scope>
</reference>
<feature type="compositionally biased region" description="Acidic residues" evidence="1">
    <location>
        <begin position="459"/>
        <end position="495"/>
    </location>
</feature>
<dbReference type="GeneID" id="33502"/>
<dbReference type="VEuPathDB" id="VectorBase:FBgn0031483"/>
<reference evidence="3" key="15">
    <citation type="submission" date="2022-11" db="EMBL/GenBank/DDBJ databases">
        <authorList>
            <consortium name="FlyBase"/>
        </authorList>
    </citation>
    <scope>NUCLEOTIDE SEQUENCE</scope>
</reference>
<sequence>MEATYRQEREWLNARAPMNGNSSANYGPYRGYDGFFGQLGQSQIPNQTQMGQTLNGSASWSFPSMSSDYHQSPAAPQANSNWSRERVNWNNEMRRDPSYQAEPGNTINRSWPGNGGPSDGSHWPTPNSSMQVTSGERGLPEHIRKELSLLGPAKRKWFFRYLDTGISNEKALMKASERRTSPVRSEWYDKSVSADRGRRRPEQPISDDRVRKRANDDNSSGGRAHEDVKKQRVPEPSWTSKQNSITMAIMAETYPDCELTNQQLHEIEAGLVEELKKGWKSSINFGGIQFLTGMIQVVCMDKNSRQWLEHAISKITALPETKLICCPEDDIPATKGITVRVPRSADEPDKVTFQLLKDQNSDLLSKTWEFGRISQTKDGKVVVISCGSKSYNLVQKKGFCLSYRFNQLNCREISGKEALKAVRSSEARSTAELSEIDLTEEDGEEFISHLDLTVVDEVKGDDDDENENEMTEDHDEVEEAAEEQHDDVEFIEEEPGEKSNDVEVTPEAEGEECEEPHQEEENCNAEVVNEDTCSL</sequence>
<dbReference type="DNASU" id="33502"/>
<reference evidence="3 6" key="6">
    <citation type="journal article" date="2002" name="Genome Biol.">
        <title>Heterochromatic sequences in a Drosophila whole-genome shotgun assembly.</title>
        <authorList>
            <person name="Hoskins R.A."/>
            <person name="Smith C.D."/>
            <person name="Carlson J.W."/>
            <person name="Carvalho A.B."/>
            <person name="Halpern A."/>
            <person name="Kaminker J.S."/>
            <person name="Kennedy C."/>
            <person name="Mungall C.J."/>
            <person name="Sullivan B.A."/>
            <person name="Sutton G.G."/>
            <person name="Yasuhara J.C."/>
            <person name="Wakimoto B.T."/>
            <person name="Myers E.W."/>
            <person name="Celniker S.E."/>
            <person name="Rubin G.M."/>
            <person name="Karpen G.H."/>
        </authorList>
    </citation>
    <scope>NUCLEOTIDE SEQUENCE [LARGE SCALE GENOMIC DNA]</scope>
    <source>
        <strain evidence="6">Berkeley</strain>
    </source>
</reference>
<reference evidence="3 6" key="7">
    <citation type="journal article" date="2005" name="PLoS Comput. Biol.">
        <title>Combined evidence annotation of transposable elements in genome sequences.</title>
        <authorList>
            <person name="Quesneville H."/>
            <person name="Bergman C.M."/>
            <person name="Andrieu O."/>
            <person name="Autard D."/>
            <person name="Nouaud D."/>
            <person name="Ashburner M."/>
            <person name="Anxolabehere D."/>
        </authorList>
    </citation>
    <scope>NUCLEOTIDE SEQUENCE [LARGE SCALE GENOMIC DNA]</scope>
    <source>
        <strain evidence="6">Berkeley</strain>
    </source>
</reference>
<dbReference type="Proteomes" id="UP000000803">
    <property type="component" value="Chromosome 2L"/>
</dbReference>
<reference evidence="3" key="11">
    <citation type="journal article" date="2015" name="G3 (Bethesda)">
        <title>Gene Model Annotations for Drosophila melanogaster: Impact of High-Throughput Data.</title>
        <authorList>
            <consortium name="FlyBase Consortium"/>
            <person name="Matthews B.B."/>
            <person name="Dos Santos G."/>
            <person name="Crosby M.A."/>
            <person name="Emmert D.B."/>
            <person name="St Pierre S.E."/>
            <person name="Gramates L.S."/>
            <person name="Zhou P."/>
            <person name="Schroeder A.J."/>
            <person name="Falls K."/>
            <person name="Strelets V."/>
            <person name="Russo S.M."/>
            <person name="Gelbart W.M."/>
            <person name="null"/>
        </authorList>
    </citation>
    <scope>NUCLEOTIDE SEQUENCE</scope>
</reference>
<evidence type="ECO:0000313" key="4">
    <source>
        <dbReference type="EMBL" id="AAL28836.1"/>
    </source>
</evidence>
<feature type="compositionally biased region" description="Polar residues" evidence="1">
    <location>
        <begin position="124"/>
        <end position="134"/>
    </location>
</feature>
<reference evidence="6" key="5">
    <citation type="journal article" date="2002" name="Genome Biol.">
        <title>The transposable elements of the Drosophila melanogaster euchromatin: a genomics perspective.</title>
        <authorList>
            <person name="Kaminker J.S."/>
            <person name="Bergman C.M."/>
            <person name="Kronmiller B."/>
            <person name="Carlson J."/>
            <person name="Svirskas R."/>
            <person name="Patel S."/>
            <person name="Frise E."/>
            <person name="Wheeler D.A."/>
            <person name="Lewis S.E."/>
            <person name="Rubin G.M."/>
            <person name="Ashburner M."/>
            <person name="Celniker S.E."/>
        </authorList>
    </citation>
    <scope>NUCLEOTIDE SEQUENCE [LARGE SCALE GENOMIC DNA]</scope>
    <source>
        <strain evidence="6">Berkeley</strain>
    </source>
</reference>
<dbReference type="RefSeq" id="NP_608731.1">
    <property type="nucleotide sequence ID" value="NM_134887.4"/>
</dbReference>
<dbReference type="IntAct" id="Q9VQJ6">
    <property type="interactions" value="4"/>
</dbReference>
<feature type="compositionally biased region" description="Basic and acidic residues" evidence="1">
    <location>
        <begin position="223"/>
        <end position="233"/>
    </location>
</feature>
<feature type="compositionally biased region" description="Basic and acidic residues" evidence="1">
    <location>
        <begin position="173"/>
        <end position="216"/>
    </location>
</feature>
<dbReference type="OMA" id="ICCPEDE"/>
<accession>Q9VQJ6</accession>
<keyword evidence="7" id="KW-1267">Proteomics identification</keyword>
<dbReference type="UCSC" id="CG9641-RA">
    <property type="organism name" value="d. melanogaster"/>
</dbReference>
<evidence type="ECO:0000256" key="1">
    <source>
        <dbReference type="SAM" id="MobiDB-lite"/>
    </source>
</evidence>
<proteinExistence type="evidence at protein level"/>
<dbReference type="OrthoDB" id="6767813at2759"/>
<reference evidence="3 6" key="1">
    <citation type="journal article" date="2000" name="Science">
        <title>The genome sequence of Drosophila melanogaster.</title>
        <authorList>
            <person name="Adams M.D."/>
            <person name="Celniker S.E."/>
            <person name="Holt R.A."/>
            <person name="Evans C.A."/>
            <person name="Gocayne J.D."/>
            <person name="Amanatides P.G."/>
            <person name="Scherer S.E."/>
            <person name="Li P.W."/>
            <person name="Hoskins R.A."/>
            <person name="Galle R.F."/>
            <person name="George R.A."/>
            <person name="Lewis S.E."/>
            <person name="Richards S."/>
            <person name="Ashburner M."/>
            <person name="Henderson S.N."/>
            <person name="Sutton G.G."/>
            <person name="Wortman J.R."/>
            <person name="Yandell M.D."/>
            <person name="Zhang Q."/>
            <person name="Chen L.X."/>
            <person name="Brandon R.C."/>
            <person name="Rogers Y.H."/>
            <person name="Blazej R.G."/>
            <person name="Champe M."/>
            <person name="Pfeiffer B.D."/>
            <person name="Wan K.H."/>
            <person name="Doyle C."/>
            <person name="Baxter E.G."/>
            <person name="Helt G."/>
            <person name="Nelson C.R."/>
            <person name="Gabor G.L."/>
            <person name="Abril J.F."/>
            <person name="Agbayani A."/>
            <person name="An H.J."/>
            <person name="Andrews-Pfannkoch C."/>
            <person name="Baldwin D."/>
            <person name="Ballew R.M."/>
            <person name="Basu A."/>
            <person name="Baxendale J."/>
            <person name="Bayraktaroglu L."/>
            <person name="Beasley E.M."/>
            <person name="Beeson K.Y."/>
            <person name="Benos P.V."/>
            <person name="Berman B.P."/>
            <person name="Bhandari D."/>
            <person name="Bolshakov S."/>
            <person name="Borkova D."/>
            <person name="Botchan M.R."/>
            <person name="Bouck J."/>
            <person name="Brokstein P."/>
            <person name="Brottier P."/>
            <person name="Burtis K.C."/>
            <person name="Busam D.A."/>
            <person name="Butler H."/>
            <person name="Cadieu E."/>
            <person name="Center A."/>
            <person name="Chandra I."/>
            <person name="Cherry J.M."/>
            <person name="Cawley S."/>
            <person name="Dahlke C."/>
            <person name="Davenport L.B."/>
            <person name="Davies P."/>
            <person name="de Pablos B."/>
            <person name="Delcher A."/>
            <person name="Deng Z."/>
            <person name="Mays A.D."/>
            <person name="Dew I."/>
            <person name="Dietz S.M."/>
            <person name="Dodson K."/>
            <person name="Doup L.E."/>
            <person name="Downes M."/>
            <person name="Dugan-Rocha S."/>
            <person name="Dunkov B.C."/>
            <person name="Dunn P."/>
            <person name="Durbin K.J."/>
            <person name="Evangelista C.C."/>
            <person name="Ferraz C."/>
            <person name="Ferriera S."/>
            <person name="Fleischmann W."/>
            <person name="Fosler C."/>
            <person name="Gabrielian A.E."/>
            <person name="Garg N.S."/>
            <person name="Gelbart W.M."/>
            <person name="Glasser K."/>
            <person name="Glodek A."/>
            <person name="Gong F."/>
            <person name="Gorrell J.H."/>
            <person name="Gu Z."/>
            <person name="Guan P."/>
            <person name="Harris M."/>
            <person name="Harris N.L."/>
            <person name="Harvey D."/>
            <person name="Heiman T.J."/>
            <person name="Hernandez J.R."/>
            <person name="Houck J."/>
            <person name="Hostin D."/>
            <person name="Houston K.A."/>
            <person name="Howland T.J."/>
            <person name="Wei M.H."/>
            <person name="Ibegwam C."/>
            <person name="Jalali M."/>
            <person name="Kalush F."/>
            <person name="Karpen G.H."/>
            <person name="Ke Z."/>
            <person name="Kennison J.A."/>
            <person name="Ketchum K.A."/>
            <person name="Kimmel B.E."/>
            <person name="Kodira C.D."/>
            <person name="Kraft C."/>
            <person name="Kravitz S."/>
            <person name="Kulp D."/>
            <person name="Lai Z."/>
            <person name="Lasko P."/>
            <person name="Lei Y."/>
            <person name="Levitsky A.A."/>
            <person name="Li J."/>
            <person name="Li Z."/>
            <person name="Liang Y."/>
            <person name="Lin X."/>
            <person name="Liu X."/>
            <person name="Mattei B."/>
            <person name="McIntosh T.C."/>
            <person name="McLeod M.P."/>
            <person name="McPherson D."/>
            <person name="Merkulov G."/>
            <person name="Milshina N.V."/>
            <person name="Mobarry C."/>
            <person name="Morris J."/>
            <person name="Moshrefi A."/>
            <person name="Mount S.M."/>
            <person name="Moy M."/>
            <person name="Murphy B."/>
            <person name="Murphy L."/>
            <person name="Muzny D.M."/>
            <person name="Nelson D.L."/>
            <person name="Nelson D.R."/>
            <person name="Nelson K.A."/>
            <person name="Nixon K."/>
            <person name="Nusskern D.R."/>
            <person name="Pacleb J.M."/>
            <person name="Palazzolo M."/>
            <person name="Pittman G.S."/>
            <person name="Pan S."/>
            <person name="Pollard J."/>
            <person name="Puri V."/>
            <person name="Reese M.G."/>
            <person name="Reinert K."/>
            <person name="Remington K."/>
            <person name="Saunders R.D."/>
            <person name="Scheeler F."/>
            <person name="Shen H."/>
            <person name="Shue B.C."/>
            <person name="Siden-Kiamos I."/>
            <person name="Simpson M."/>
            <person name="Skupski M.P."/>
            <person name="Smith T."/>
            <person name="Spier E."/>
            <person name="Spradling A.C."/>
            <person name="Stapleton M."/>
            <person name="Strong R."/>
            <person name="Sun E."/>
            <person name="Svirskas R."/>
            <person name="Tector C."/>
            <person name="Turner R."/>
            <person name="Venter E."/>
            <person name="Wang A.H."/>
            <person name="Wang X."/>
            <person name="Wang Z.Y."/>
            <person name="Wassarman D.A."/>
            <person name="Weinstock G.M."/>
            <person name="Weissenbach J."/>
            <person name="Williams S.M."/>
            <person name="WoodageT"/>
            <person name="Worley K.C."/>
            <person name="Wu D."/>
            <person name="Yang S."/>
            <person name="Yao Q.A."/>
            <person name="Ye J."/>
            <person name="Yeh R.F."/>
            <person name="Zaveri J.S."/>
            <person name="Zhan M."/>
            <person name="Zhang G."/>
            <person name="Zhao Q."/>
            <person name="Zheng L."/>
            <person name="Zheng X.H."/>
            <person name="Zhong F.N."/>
            <person name="Zhong W."/>
            <person name="Zhou X."/>
            <person name="Zhu S."/>
            <person name="Zhu X."/>
            <person name="Smith H.O."/>
            <person name="Gibbs R.A."/>
            <person name="Myers E.W."/>
            <person name="Rubin G.M."/>
            <person name="Venter J.C."/>
        </authorList>
    </citation>
    <scope>NUCLEOTIDE SEQUENCE [LARGE SCALE GENOMIC DNA]</scope>
    <source>
        <strain evidence="6">Berkeley</strain>
    </source>
</reference>
<reference evidence="3" key="13">
    <citation type="journal article" date="2015" name="Genome Res.">
        <title>The Release 6 reference sequence of the Drosophila melanogaster genome.</title>
        <authorList>
            <person name="Hoskins R.A."/>
            <person name="Carlson J.W."/>
            <person name="Wan K.H."/>
            <person name="Park S."/>
            <person name="Mendez I."/>
            <person name="Galle S.E."/>
            <person name="Booth B.W."/>
            <person name="Pfeiffer B.D."/>
            <person name="George R.A."/>
            <person name="Svirskas R."/>
            <person name="Krzywinski M."/>
            <person name="Schein J."/>
            <person name="Accardo M.C."/>
            <person name="Damia E."/>
            <person name="Messina G."/>
            <person name="Mendez-Lago M."/>
            <person name="de Pablos B."/>
            <person name="Demakova O.V."/>
            <person name="Andreyeva E.N."/>
            <person name="Boldyreva L.V."/>
            <person name="Marra M."/>
            <person name="Carvalho A.B."/>
            <person name="Dimitri P."/>
            <person name="Villasante A."/>
            <person name="Zhimulev I.F."/>
            <person name="Rubin G.M."/>
            <person name="Karpen G.H."/>
            <person name="Celniker S.E."/>
        </authorList>
    </citation>
    <scope>NUCLEOTIDE SEQUENCE</scope>
</reference>
<dbReference type="ExpressionAtlas" id="Q9VQJ6">
    <property type="expression patterns" value="baseline and differential"/>
</dbReference>
<feature type="region of interest" description="Disordered" evidence="1">
    <location>
        <begin position="458"/>
        <end position="535"/>
    </location>
</feature>
<protein>
    <submittedName>
        <fullName evidence="4">LD20423p</fullName>
    </submittedName>
</protein>
<dbReference type="EMBL" id="AE014134">
    <property type="protein sequence ID" value="AAF51173.1"/>
    <property type="molecule type" value="Genomic_DNA"/>
</dbReference>
<keyword evidence="6" id="KW-1185">Reference proteome</keyword>
<reference evidence="3 6" key="10">
    <citation type="journal article" date="2007" name="Science">
        <title>Sequence finishing and mapping of Drosophila melanogaster heterochromatin.</title>
        <authorList>
            <person name="Hoskins R.A."/>
            <person name="Carlson J.W."/>
            <person name="Kennedy C."/>
            <person name="Acevedo D."/>
            <person name="Evans-Holm M."/>
            <person name="Frise E."/>
            <person name="Wan K.H."/>
            <person name="Park S."/>
            <person name="Mendez-Lago M."/>
            <person name="Rossi F."/>
            <person name="Villasante A."/>
            <person name="Dimitri P."/>
            <person name="Karpen G.H."/>
            <person name="Celniker S.E."/>
        </authorList>
    </citation>
    <scope>NUCLEOTIDE SEQUENCE [LARGE SCALE GENOMIC DNA]</scope>
    <source>
        <strain evidence="6">Berkeley</strain>
    </source>
</reference>
<reference evidence="3" key="8">
    <citation type="submission" date="2006-08" db="EMBL/GenBank/DDBJ databases">
        <authorList>
            <person name="Celniker S."/>
            <person name="Carlson J."/>
            <person name="Wan K."/>
            <person name="Frise E."/>
            <person name="Hoskins R."/>
            <person name="Park S."/>
            <person name="Svirskas R."/>
            <person name="Rubin G."/>
        </authorList>
    </citation>
    <scope>NUCLEOTIDE SEQUENCE</scope>
</reference>
<reference evidence="4" key="2">
    <citation type="submission" date="2001-10" db="EMBL/GenBank/DDBJ databases">
        <authorList>
            <person name="Stapleton M."/>
            <person name="Brokstein P."/>
            <person name="Hong L."/>
            <person name="Agbayani A."/>
            <person name="Carlson J."/>
            <person name="Champe M."/>
            <person name="Chavez C."/>
            <person name="Dorsett V."/>
            <person name="Farfan D."/>
            <person name="Frise E."/>
            <person name="George R."/>
            <person name="Gonzalez M."/>
            <person name="Guarin H."/>
            <person name="Li P."/>
            <person name="Liao G."/>
            <person name="Miranda A."/>
            <person name="Mungall C.J."/>
            <person name="Nunoo J."/>
            <person name="Pacleb J."/>
            <person name="Paragas V."/>
            <person name="Park S."/>
            <person name="Phouanenavong S."/>
            <person name="Wan K."/>
            <person name="Yu C."/>
            <person name="Lewis S.E."/>
            <person name="Rubin G.M."/>
            <person name="Celniker S."/>
        </authorList>
    </citation>
    <scope>NUCLEOTIDE SEQUENCE</scope>
    <source>
        <strain evidence="4">Berkeley</strain>
    </source>
</reference>
<reference evidence="3" key="12">
    <citation type="journal article" date="2015" name="G3 (Bethesda)">
        <title>Gene Model Annotations for Drosophila melanogaster: The Rule-Benders.</title>
        <authorList>
            <consortium name="FlyBase Consortium"/>
            <person name="Crosby M.A."/>
            <person name="Gramates L.S."/>
            <person name="Dos Santos G."/>
            <person name="Matthews B.B."/>
            <person name="St Pierre S.E."/>
            <person name="Zhou P."/>
            <person name="Schroeder A.J."/>
            <person name="Falls K."/>
            <person name="Emmert D.B."/>
            <person name="Russo S.M."/>
            <person name="Gelbart W.M."/>
            <person name="null"/>
        </authorList>
    </citation>
    <scope>NUCLEOTIDE SEQUENCE</scope>
</reference>
<dbReference type="eggNOG" id="ENOG502T1B4">
    <property type="taxonomic scope" value="Eukaryota"/>
</dbReference>
<dbReference type="InParanoid" id="Q9VQJ6"/>
<dbReference type="FlyBase" id="FBgn0031483">
    <property type="gene designation" value="CG9641"/>
</dbReference>
<reference evidence="6" key="3">
    <citation type="journal article" date="2002" name="Genome Biol.">
        <title>Finishing a whole-genome shotgun: release 3 of the Drosophila melanogaster euchromatic genome sequence.</title>
        <authorList>
            <person name="Celniker S.E."/>
            <person name="Wheeler D.A."/>
            <person name="Kronmiller B."/>
            <person name="Carlson J.W."/>
            <person name="Halpern A."/>
            <person name="Patel S."/>
            <person name="Adams M."/>
            <person name="Champe M."/>
            <person name="Dugan S.P."/>
            <person name="Frise E."/>
            <person name="Hodgson A."/>
            <person name="George R.A."/>
            <person name="Hoskins R.A."/>
            <person name="Laverty T."/>
            <person name="Muzny D.M."/>
            <person name="Nelson C.R."/>
            <person name="Pacleb J.M."/>
            <person name="Park S."/>
            <person name="Pfeiffer B.D."/>
            <person name="Richards S."/>
            <person name="Sodergren E.J."/>
            <person name="Svirskas R."/>
            <person name="Tabor P.E."/>
            <person name="Wan K."/>
            <person name="Stapleton M."/>
            <person name="Sutton G.G."/>
            <person name="Venter C."/>
            <person name="Weinstock G."/>
            <person name="Scherer S.E."/>
            <person name="Myers E.W."/>
            <person name="Gibbs R.A."/>
            <person name="Rubin G.M."/>
        </authorList>
    </citation>
    <scope>NUCLEOTIDE SEQUENCE [LARGE SCALE GENOMIC DNA]</scope>
    <source>
        <strain evidence="6">Berkeley</strain>
    </source>
</reference>
<dbReference type="HOGENOM" id="CLU_509296_0_0_1"/>
<organism evidence="3 6">
    <name type="scientific">Drosophila melanogaster</name>
    <name type="common">Fruit fly</name>
    <dbReference type="NCBI Taxonomy" id="7227"/>
    <lineage>
        <taxon>Eukaryota</taxon>
        <taxon>Metazoa</taxon>
        <taxon>Ecdysozoa</taxon>
        <taxon>Arthropoda</taxon>
        <taxon>Hexapoda</taxon>
        <taxon>Insecta</taxon>
        <taxon>Pterygota</taxon>
        <taxon>Neoptera</taxon>
        <taxon>Endopterygota</taxon>
        <taxon>Diptera</taxon>
        <taxon>Brachycera</taxon>
        <taxon>Muscomorpha</taxon>
        <taxon>Ephydroidea</taxon>
        <taxon>Drosophilidae</taxon>
        <taxon>Drosophila</taxon>
        <taxon>Sophophora</taxon>
    </lineage>
</organism>
<evidence type="ECO:0000313" key="3">
    <source>
        <dbReference type="EMBL" id="AAF51173.1"/>
    </source>
</evidence>
<dbReference type="Pfam" id="PF16012">
    <property type="entry name" value="DUF4780"/>
    <property type="match status" value="1"/>
</dbReference>
<dbReference type="AlphaFoldDB" id="Q9VQJ6"/>
<dbReference type="EMBL" id="AY061288">
    <property type="protein sequence ID" value="AAL28836.1"/>
    <property type="molecule type" value="mRNA"/>
</dbReference>
<evidence type="ECO:0000313" key="6">
    <source>
        <dbReference type="Proteomes" id="UP000000803"/>
    </source>
</evidence>
<evidence type="ECO:0007829" key="7">
    <source>
        <dbReference type="PeptideAtlas" id="Q9VQJ6"/>
    </source>
</evidence>
<dbReference type="InterPro" id="IPR031961">
    <property type="entry name" value="DUF4780"/>
</dbReference>
<dbReference type="KEGG" id="dme:Dmel_CG9641"/>
<name>Q9VQJ6_DROME</name>
<dbReference type="BioGRID-ORCS" id="33502">
    <property type="hits" value="0 hits in 1 CRISPR screen"/>
</dbReference>
<gene>
    <name evidence="3" type="primary">Dmel\CG9641</name>
    <name evidence="3 5" type="ORF">CG9641</name>
    <name evidence="3" type="ORF">Dmel_CG9641</name>
</gene>
<feature type="region of interest" description="Disordered" evidence="1">
    <location>
        <begin position="173"/>
        <end position="241"/>
    </location>
</feature>
<reference evidence="3 6" key="9">
    <citation type="journal article" date="2007" name="Science">
        <title>The Release 5.1 annotation of Drosophila melanogaster heterochromatin.</title>
        <authorList>
            <person name="Smith C.D."/>
            <person name="Shu S."/>
            <person name="Mungall C.J."/>
            <person name="Karpen G.H."/>
        </authorList>
    </citation>
    <scope>NUCLEOTIDE SEQUENCE [LARGE SCALE GENOMIC DNA]</scope>
    <source>
        <strain evidence="6">Berkeley</strain>
    </source>
</reference>
<evidence type="ECO:0000259" key="2">
    <source>
        <dbReference type="Pfam" id="PF16012"/>
    </source>
</evidence>
<dbReference type="AGR" id="FB:FBgn0031483"/>
<reference evidence="6" key="4">
    <citation type="journal article" date="2002" name="Genome Biol.">
        <title>Annotation of the Drosophila melanogaster euchromatic genome: a systematic review.</title>
        <authorList>
            <person name="Misra S."/>
            <person name="Crosby M.A."/>
            <person name="Mungall C.J."/>
            <person name="Matthews B.B."/>
            <person name="Campbell K.S."/>
            <person name="Hradecky P."/>
            <person name="Huang Y."/>
            <person name="Kaminker J.S."/>
            <person name="Millburn G.H."/>
            <person name="Prochnik S.E."/>
            <person name="Smith C.D."/>
            <person name="Tupy J.L."/>
            <person name="Whitfied E.J."/>
            <person name="Bayraktaroglu L."/>
            <person name="Berman B.P."/>
            <person name="Bettencourt B.R."/>
            <person name="Celniker S.E."/>
            <person name="de Grey A.D."/>
            <person name="Drysdale R.A."/>
            <person name="Harris N.L."/>
            <person name="Richter J."/>
            <person name="Russo S."/>
            <person name="Schroeder A.J."/>
            <person name="Shu S.Q."/>
            <person name="Stapleton M."/>
            <person name="Yamada C."/>
            <person name="Ashburner M."/>
            <person name="Gelbart W.M."/>
            <person name="Rubin G.M."/>
            <person name="Lewis S.E."/>
        </authorList>
    </citation>
    <scope>GENOME REANNOTATION</scope>
    <source>
        <strain evidence="6">Berkeley</strain>
    </source>
</reference>
<feature type="compositionally biased region" description="Acidic residues" evidence="1">
    <location>
        <begin position="504"/>
        <end position="514"/>
    </location>
</feature>
<dbReference type="PaxDb" id="7227-FBpp0077360"/>
<feature type="region of interest" description="Disordered" evidence="1">
    <location>
        <begin position="95"/>
        <end position="138"/>
    </location>
</feature>
<feature type="domain" description="DUF4780" evidence="2">
    <location>
        <begin position="241"/>
        <end position="411"/>
    </location>
</feature>